<organism evidence="2 3">
    <name type="scientific">Mycena citricolor</name>
    <dbReference type="NCBI Taxonomy" id="2018698"/>
    <lineage>
        <taxon>Eukaryota</taxon>
        <taxon>Fungi</taxon>
        <taxon>Dikarya</taxon>
        <taxon>Basidiomycota</taxon>
        <taxon>Agaricomycotina</taxon>
        <taxon>Agaricomycetes</taxon>
        <taxon>Agaricomycetidae</taxon>
        <taxon>Agaricales</taxon>
        <taxon>Marasmiineae</taxon>
        <taxon>Mycenaceae</taxon>
        <taxon>Mycena</taxon>
    </lineage>
</organism>
<reference evidence="2" key="1">
    <citation type="submission" date="2023-11" db="EMBL/GenBank/DDBJ databases">
        <authorList>
            <person name="De Vega J J."/>
            <person name="De Vega J J."/>
        </authorList>
    </citation>
    <scope>NUCLEOTIDE SEQUENCE</scope>
</reference>
<dbReference type="AlphaFoldDB" id="A0AAD2Q739"/>
<dbReference type="Proteomes" id="UP001295794">
    <property type="component" value="Unassembled WGS sequence"/>
</dbReference>
<gene>
    <name evidence="2" type="ORF">MYCIT1_LOCUS35817</name>
</gene>
<name>A0AAD2Q739_9AGAR</name>
<dbReference type="EMBL" id="CAVNYO010000466">
    <property type="protein sequence ID" value="CAK5283346.1"/>
    <property type="molecule type" value="Genomic_DNA"/>
</dbReference>
<comment type="caution">
    <text evidence="2">The sequence shown here is derived from an EMBL/GenBank/DDBJ whole genome shotgun (WGS) entry which is preliminary data.</text>
</comment>
<evidence type="ECO:0000313" key="2">
    <source>
        <dbReference type="EMBL" id="CAK5283346.1"/>
    </source>
</evidence>
<protein>
    <submittedName>
        <fullName evidence="2">Uncharacterized protein</fullName>
    </submittedName>
</protein>
<proteinExistence type="predicted"/>
<feature type="compositionally biased region" description="Gly residues" evidence="1">
    <location>
        <begin position="120"/>
        <end position="133"/>
    </location>
</feature>
<sequence length="221" mass="25179">MHVHVHIHLPLSHFRVMDVRVSVPSRVQVLRVIGGRERDGVRHVHYTRFRARRDLRAAVRHWHIRLLVIVFVVVPPRAQGVHSGVPSARVECDPRCRRSHRNNIGFLSQHGHGWARRRTGGSGGGGGRGGGRAPEGPQPCRRGIHFRQTAACPSDLLLMRPLLPATAHDEQRQAQQHTPSNDWDNDLEQQQLRLRGPRGRRWGCAVICTRRCRCEGGRRRH</sequence>
<keyword evidence="3" id="KW-1185">Reference proteome</keyword>
<evidence type="ECO:0000313" key="3">
    <source>
        <dbReference type="Proteomes" id="UP001295794"/>
    </source>
</evidence>
<evidence type="ECO:0000256" key="1">
    <source>
        <dbReference type="SAM" id="MobiDB-lite"/>
    </source>
</evidence>
<feature type="region of interest" description="Disordered" evidence="1">
    <location>
        <begin position="107"/>
        <end position="142"/>
    </location>
</feature>
<accession>A0AAD2Q739</accession>